<protein>
    <submittedName>
        <fullName evidence="4">Methyltransferase family protein</fullName>
    </submittedName>
</protein>
<organism evidence="4 5">
    <name type="scientific">Pseudonocardia sediminis</name>
    <dbReference type="NCBI Taxonomy" id="1397368"/>
    <lineage>
        <taxon>Bacteria</taxon>
        <taxon>Bacillati</taxon>
        <taxon>Actinomycetota</taxon>
        <taxon>Actinomycetes</taxon>
        <taxon>Pseudonocardiales</taxon>
        <taxon>Pseudonocardiaceae</taxon>
        <taxon>Pseudonocardia</taxon>
    </lineage>
</organism>
<dbReference type="PANTHER" id="PTHR43861">
    <property type="entry name" value="TRANS-ACONITATE 2-METHYLTRANSFERASE-RELATED"/>
    <property type="match status" value="1"/>
</dbReference>
<dbReference type="GO" id="GO:0032259">
    <property type="term" value="P:methylation"/>
    <property type="evidence" value="ECO:0007669"/>
    <property type="project" value="UniProtKB-KW"/>
</dbReference>
<dbReference type="Gene3D" id="3.40.50.150">
    <property type="entry name" value="Vaccinia Virus protein VP39"/>
    <property type="match status" value="1"/>
</dbReference>
<dbReference type="SUPFAM" id="SSF53335">
    <property type="entry name" value="S-adenosyl-L-methionine-dependent methyltransferases"/>
    <property type="match status" value="1"/>
</dbReference>
<evidence type="ECO:0000256" key="2">
    <source>
        <dbReference type="ARBA" id="ARBA00022679"/>
    </source>
</evidence>
<feature type="domain" description="Methyltransferase" evidence="3">
    <location>
        <begin position="54"/>
        <end position="144"/>
    </location>
</feature>
<evidence type="ECO:0000313" key="4">
    <source>
        <dbReference type="EMBL" id="RZT88083.1"/>
    </source>
</evidence>
<dbReference type="Proteomes" id="UP000291591">
    <property type="component" value="Unassembled WGS sequence"/>
</dbReference>
<name>A0A4Q7V5P2_PSEST</name>
<dbReference type="Pfam" id="PF13649">
    <property type="entry name" value="Methyltransf_25"/>
    <property type="match status" value="1"/>
</dbReference>
<dbReference type="RefSeq" id="WP_130292139.1">
    <property type="nucleotide sequence ID" value="NZ_SHKL01000001.1"/>
</dbReference>
<dbReference type="EMBL" id="SHKL01000001">
    <property type="protein sequence ID" value="RZT88083.1"/>
    <property type="molecule type" value="Genomic_DNA"/>
</dbReference>
<comment type="caution">
    <text evidence="4">The sequence shown here is derived from an EMBL/GenBank/DDBJ whole genome shotgun (WGS) entry which is preliminary data.</text>
</comment>
<dbReference type="InterPro" id="IPR029063">
    <property type="entry name" value="SAM-dependent_MTases_sf"/>
</dbReference>
<evidence type="ECO:0000256" key="1">
    <source>
        <dbReference type="ARBA" id="ARBA00022603"/>
    </source>
</evidence>
<dbReference type="CDD" id="cd02440">
    <property type="entry name" value="AdoMet_MTases"/>
    <property type="match status" value="1"/>
</dbReference>
<keyword evidence="1 4" id="KW-0489">Methyltransferase</keyword>
<evidence type="ECO:0000259" key="3">
    <source>
        <dbReference type="Pfam" id="PF13649"/>
    </source>
</evidence>
<accession>A0A4Q7V5P2</accession>
<keyword evidence="5" id="KW-1185">Reference proteome</keyword>
<dbReference type="GO" id="GO:0008168">
    <property type="term" value="F:methyltransferase activity"/>
    <property type="evidence" value="ECO:0007669"/>
    <property type="project" value="UniProtKB-KW"/>
</dbReference>
<proteinExistence type="predicted"/>
<dbReference type="PANTHER" id="PTHR43861:SF1">
    <property type="entry name" value="TRANS-ACONITATE 2-METHYLTRANSFERASE"/>
    <property type="match status" value="1"/>
</dbReference>
<dbReference type="InterPro" id="IPR041698">
    <property type="entry name" value="Methyltransf_25"/>
</dbReference>
<evidence type="ECO:0000313" key="5">
    <source>
        <dbReference type="Proteomes" id="UP000291591"/>
    </source>
</evidence>
<keyword evidence="2 4" id="KW-0808">Transferase</keyword>
<reference evidence="4 5" key="1">
    <citation type="submission" date="2019-02" db="EMBL/GenBank/DDBJ databases">
        <title>Sequencing the genomes of 1000 actinobacteria strains.</title>
        <authorList>
            <person name="Klenk H.-P."/>
        </authorList>
    </citation>
    <scope>NUCLEOTIDE SEQUENCE [LARGE SCALE GENOMIC DNA]</scope>
    <source>
        <strain evidence="4 5">DSM 45779</strain>
    </source>
</reference>
<sequence length="216" mass="23008">MDEPGFLRATRESYDALADDYAEHFRDELAGKPLDRAVLGLFAELVRSTGDGPVLDVGSGAGHVTAHLRRLGLAVSGVDLSPGMVAAASVRYPEVTFAAGSMTALDVADLSLAGLVAYYSTIHVPDDDLPGVFTGFHRALAPGGYLLLTFQVGDEPSRLSEALGHDIALDFHRRRPDDVAALLTTAGLDVRIRTERAADRGERTSHAYLVARRPAA</sequence>
<gene>
    <name evidence="4" type="ORF">EV383_5018</name>
</gene>
<dbReference type="AlphaFoldDB" id="A0A4Q7V5P2"/>
<dbReference type="OrthoDB" id="9805171at2"/>